<feature type="domain" description="HTH tetR-type" evidence="3">
    <location>
        <begin position="9"/>
        <end position="69"/>
    </location>
</feature>
<evidence type="ECO:0000259" key="3">
    <source>
        <dbReference type="PROSITE" id="PS50977"/>
    </source>
</evidence>
<dbReference type="InterPro" id="IPR039532">
    <property type="entry name" value="TetR_C_Firmicutes"/>
</dbReference>
<proteinExistence type="predicted"/>
<gene>
    <name evidence="4" type="ORF">ACE3NQ_17615</name>
</gene>
<reference evidence="4 5" key="1">
    <citation type="submission" date="2024-09" db="EMBL/GenBank/DDBJ databases">
        <authorList>
            <person name="Ruan L."/>
        </authorList>
    </citation>
    <scope>NUCLEOTIDE SEQUENCE [LARGE SCALE GENOMIC DNA]</scope>
    <source>
        <strain evidence="4 5">D33</strain>
    </source>
</reference>
<keyword evidence="5" id="KW-1185">Reference proteome</keyword>
<dbReference type="InterPro" id="IPR050624">
    <property type="entry name" value="HTH-type_Tx_Regulator"/>
</dbReference>
<name>A0ABV5BAK1_9BACL</name>
<organism evidence="4 5">
    <name type="scientific">Paenibacillus terreus</name>
    <dbReference type="NCBI Taxonomy" id="1387834"/>
    <lineage>
        <taxon>Bacteria</taxon>
        <taxon>Bacillati</taxon>
        <taxon>Bacillota</taxon>
        <taxon>Bacilli</taxon>
        <taxon>Bacillales</taxon>
        <taxon>Paenibacillaceae</taxon>
        <taxon>Paenibacillus</taxon>
    </lineage>
</organism>
<evidence type="ECO:0000313" key="5">
    <source>
        <dbReference type="Proteomes" id="UP001580407"/>
    </source>
</evidence>
<accession>A0ABV5BAK1</accession>
<dbReference type="EMBL" id="JBHILM010000020">
    <property type="protein sequence ID" value="MFB5682739.1"/>
    <property type="molecule type" value="Genomic_DNA"/>
</dbReference>
<evidence type="ECO:0000256" key="2">
    <source>
        <dbReference type="PROSITE-ProRule" id="PRU00335"/>
    </source>
</evidence>
<dbReference type="PROSITE" id="PS50977">
    <property type="entry name" value="HTH_TETR_2"/>
    <property type="match status" value="1"/>
</dbReference>
<dbReference type="Pfam" id="PF14278">
    <property type="entry name" value="TetR_C_8"/>
    <property type="match status" value="1"/>
</dbReference>
<dbReference type="PANTHER" id="PTHR43479">
    <property type="entry name" value="ACREF/ENVCD OPERON REPRESSOR-RELATED"/>
    <property type="match status" value="1"/>
</dbReference>
<feature type="DNA-binding region" description="H-T-H motif" evidence="2">
    <location>
        <begin position="32"/>
        <end position="51"/>
    </location>
</feature>
<sequence>MDKTDRRVLKSRQAIQTTFLQMLAEDGFDEITVRNITEKANIGRKTFYLHYMDKYDLLDRIVDDHIAQLREICEQKKDLGMIEGAILWFTYFEQHKSFFAALFKSKGASSFREKLLSFTMGEINKKINEDSHPIIDKHIFLKFLGTATMGVLESYVLGEIDSDIEAVATQVVQLYKRTYLDRL</sequence>
<dbReference type="InterPro" id="IPR009057">
    <property type="entry name" value="Homeodomain-like_sf"/>
</dbReference>
<dbReference type="Gene3D" id="1.10.357.10">
    <property type="entry name" value="Tetracycline Repressor, domain 2"/>
    <property type="match status" value="1"/>
</dbReference>
<dbReference type="RefSeq" id="WP_375526491.1">
    <property type="nucleotide sequence ID" value="NZ_JBHILM010000020.1"/>
</dbReference>
<dbReference type="SUPFAM" id="SSF46689">
    <property type="entry name" value="Homeodomain-like"/>
    <property type="match status" value="1"/>
</dbReference>
<comment type="caution">
    <text evidence="4">The sequence shown here is derived from an EMBL/GenBank/DDBJ whole genome shotgun (WGS) entry which is preliminary data.</text>
</comment>
<keyword evidence="1 2" id="KW-0238">DNA-binding</keyword>
<dbReference type="InterPro" id="IPR001647">
    <property type="entry name" value="HTH_TetR"/>
</dbReference>
<protein>
    <submittedName>
        <fullName evidence="4">TetR/AcrR family transcriptional regulator</fullName>
    </submittedName>
</protein>
<dbReference type="Proteomes" id="UP001580407">
    <property type="component" value="Unassembled WGS sequence"/>
</dbReference>
<dbReference type="PANTHER" id="PTHR43479:SF7">
    <property type="entry name" value="TETR-FAMILY TRANSCRIPTIONAL REGULATOR"/>
    <property type="match status" value="1"/>
</dbReference>
<dbReference type="Pfam" id="PF00440">
    <property type="entry name" value="TetR_N"/>
    <property type="match status" value="1"/>
</dbReference>
<evidence type="ECO:0000313" key="4">
    <source>
        <dbReference type="EMBL" id="MFB5682739.1"/>
    </source>
</evidence>
<evidence type="ECO:0000256" key="1">
    <source>
        <dbReference type="ARBA" id="ARBA00023125"/>
    </source>
</evidence>